<dbReference type="InterPro" id="IPR026259">
    <property type="entry name" value="MauG/Cytc_peroxidase"/>
</dbReference>
<dbReference type="SUPFAM" id="SSF46626">
    <property type="entry name" value="Cytochrome c"/>
    <property type="match status" value="2"/>
</dbReference>
<gene>
    <name evidence="11" type="ORF">SAMN05444277_101157</name>
</gene>
<dbReference type="PIRSF" id="PIRSF000294">
    <property type="entry name" value="Cytochrome-c_peroxidase"/>
    <property type="match status" value="1"/>
</dbReference>
<feature type="binding site" description="covalent" evidence="8">
    <location>
        <position position="221"/>
    </location>
    <ligand>
        <name>heme c</name>
        <dbReference type="ChEBI" id="CHEBI:61717"/>
        <label>2</label>
    </ligand>
</feature>
<dbReference type="Proteomes" id="UP000199031">
    <property type="component" value="Unassembled WGS sequence"/>
</dbReference>
<feature type="domain" description="Cytochrome c" evidence="10">
    <location>
        <begin position="205"/>
        <end position="330"/>
    </location>
</feature>
<dbReference type="PANTHER" id="PTHR30600">
    <property type="entry name" value="CYTOCHROME C PEROXIDASE-RELATED"/>
    <property type="match status" value="1"/>
</dbReference>
<dbReference type="InterPro" id="IPR004852">
    <property type="entry name" value="Di-haem_cyt_c_peroxidsae"/>
</dbReference>
<accession>A0A1I5RAE6</accession>
<dbReference type="Gene3D" id="1.10.760.10">
    <property type="entry name" value="Cytochrome c-like domain"/>
    <property type="match status" value="2"/>
</dbReference>
<feature type="binding site" description="covalent" evidence="8">
    <location>
        <position position="74"/>
    </location>
    <ligand>
        <name>heme c</name>
        <dbReference type="ChEBI" id="CHEBI:61717"/>
        <label>1</label>
    </ligand>
</feature>
<name>A0A1I5RAE6_9BACT</name>
<evidence type="ECO:0000256" key="8">
    <source>
        <dbReference type="PIRSR" id="PIRSR000294-1"/>
    </source>
</evidence>
<keyword evidence="7 9" id="KW-0408">Iron</keyword>
<dbReference type="InterPro" id="IPR051395">
    <property type="entry name" value="Cytochrome_c_Peroxidase/MauG"/>
</dbReference>
<feature type="binding site" description="covalent" evidence="8">
    <location>
        <position position="77"/>
    </location>
    <ligand>
        <name>heme c</name>
        <dbReference type="ChEBI" id="CHEBI:61717"/>
        <label>1</label>
    </ligand>
</feature>
<proteinExistence type="predicted"/>
<evidence type="ECO:0000313" key="12">
    <source>
        <dbReference type="Proteomes" id="UP000199031"/>
    </source>
</evidence>
<dbReference type="EMBL" id="FOXQ01000001">
    <property type="protein sequence ID" value="SFP55463.1"/>
    <property type="molecule type" value="Genomic_DNA"/>
</dbReference>
<feature type="binding site" description="axial binding residue" evidence="9">
    <location>
        <position position="78"/>
    </location>
    <ligand>
        <name>heme c</name>
        <dbReference type="ChEBI" id="CHEBI:61717"/>
        <label>1</label>
    </ligand>
    <ligandPart>
        <name>Fe</name>
        <dbReference type="ChEBI" id="CHEBI:18248"/>
    </ligandPart>
</feature>
<dbReference type="GO" id="GO:0046872">
    <property type="term" value="F:metal ion binding"/>
    <property type="evidence" value="ECO:0007669"/>
    <property type="project" value="UniProtKB-KW"/>
</dbReference>
<reference evidence="11 12" key="1">
    <citation type="submission" date="2016-10" db="EMBL/GenBank/DDBJ databases">
        <authorList>
            <person name="de Groot N.N."/>
        </authorList>
    </citation>
    <scope>NUCLEOTIDE SEQUENCE [LARGE SCALE GENOMIC DNA]</scope>
    <source>
        <strain evidence="11 12">DSM 28286</strain>
    </source>
</reference>
<keyword evidence="5" id="KW-0574">Periplasm</keyword>
<dbReference type="GO" id="GO:0009055">
    <property type="term" value="F:electron transfer activity"/>
    <property type="evidence" value="ECO:0007669"/>
    <property type="project" value="InterPro"/>
</dbReference>
<evidence type="ECO:0000256" key="1">
    <source>
        <dbReference type="ARBA" id="ARBA00004418"/>
    </source>
</evidence>
<comment type="subcellular location">
    <subcellularLocation>
        <location evidence="1">Periplasm</location>
    </subcellularLocation>
</comment>
<keyword evidence="11" id="KW-0575">Peroxidase</keyword>
<dbReference type="RefSeq" id="WP_090653524.1">
    <property type="nucleotide sequence ID" value="NZ_FOXQ01000001.1"/>
</dbReference>
<evidence type="ECO:0000256" key="6">
    <source>
        <dbReference type="ARBA" id="ARBA00023002"/>
    </source>
</evidence>
<dbReference type="PROSITE" id="PS51007">
    <property type="entry name" value="CYTC"/>
    <property type="match status" value="1"/>
</dbReference>
<evidence type="ECO:0000256" key="2">
    <source>
        <dbReference type="ARBA" id="ARBA00022617"/>
    </source>
</evidence>
<keyword evidence="2 8" id="KW-0349">Heme</keyword>
<dbReference type="InterPro" id="IPR036909">
    <property type="entry name" value="Cyt_c-like_dom_sf"/>
</dbReference>
<dbReference type="GO" id="GO:0020037">
    <property type="term" value="F:heme binding"/>
    <property type="evidence" value="ECO:0007669"/>
    <property type="project" value="InterPro"/>
</dbReference>
<evidence type="ECO:0000256" key="4">
    <source>
        <dbReference type="ARBA" id="ARBA00022729"/>
    </source>
</evidence>
<evidence type="ECO:0000256" key="5">
    <source>
        <dbReference type="ARBA" id="ARBA00022764"/>
    </source>
</evidence>
<dbReference type="OrthoDB" id="9805202at2"/>
<protein>
    <submittedName>
        <fullName evidence="11">Cytochrome c peroxidase</fullName>
    </submittedName>
</protein>
<comment type="cofactor">
    <cofactor evidence="8">
        <name>heme</name>
        <dbReference type="ChEBI" id="CHEBI:30413"/>
    </cofactor>
    <text evidence="8">Binds 2 heme groups.</text>
</comment>
<sequence>MRIKTFIISSFVVIVLYAFTNITTHQSKSIFKPPSNFPEPVYNFEQNPVTKAGFELGRYLFYDTRLSGNYKISCGFCHIQSDAFTQHGHIVSHGINNRTGIRNAPPVMNLAWATSFMLDGRAATLDEQPLIPITDHVEMDCSIDTIIERLQPDKVYRSMFKKAFGSSIITEQNILKALSQFMLLCISANSKYDKVMRNEGETFTADEAAGYEVFKRTCNGCHKEPLFTDYSFRSNGFNIVSAEDKGAFNITQDSADIYKFKVPSLRNLVYTAPYMHNGQLYQFKSIIPQYRFYVENNPNLDTLLVHEGKRGFDMTDKEAEQLEAFLQTLNDSSFVNNPALSEPDIQYKADIF</sequence>
<dbReference type="GO" id="GO:0004130">
    <property type="term" value="F:cytochrome-c peroxidase activity"/>
    <property type="evidence" value="ECO:0007669"/>
    <property type="project" value="TreeGrafter"/>
</dbReference>
<feature type="binding site" description="covalent" evidence="8">
    <location>
        <position position="218"/>
    </location>
    <ligand>
        <name>heme c</name>
        <dbReference type="ChEBI" id="CHEBI:61717"/>
        <label>2</label>
    </ligand>
</feature>
<dbReference type="GO" id="GO:0042597">
    <property type="term" value="C:periplasmic space"/>
    <property type="evidence" value="ECO:0007669"/>
    <property type="project" value="UniProtKB-SubCell"/>
</dbReference>
<feature type="binding site" description="axial binding residue" evidence="9">
    <location>
        <position position="222"/>
    </location>
    <ligand>
        <name>heme c</name>
        <dbReference type="ChEBI" id="CHEBI:61717"/>
        <label>2</label>
    </ligand>
    <ligandPart>
        <name>Fe</name>
        <dbReference type="ChEBI" id="CHEBI:18248"/>
    </ligandPart>
</feature>
<evidence type="ECO:0000259" key="10">
    <source>
        <dbReference type="PROSITE" id="PS51007"/>
    </source>
</evidence>
<comment type="PTM">
    <text evidence="8">Binds 2 heme groups per subunit.</text>
</comment>
<keyword evidence="12" id="KW-1185">Reference proteome</keyword>
<organism evidence="11 12">
    <name type="scientific">Parafilimonas terrae</name>
    <dbReference type="NCBI Taxonomy" id="1465490"/>
    <lineage>
        <taxon>Bacteria</taxon>
        <taxon>Pseudomonadati</taxon>
        <taxon>Bacteroidota</taxon>
        <taxon>Chitinophagia</taxon>
        <taxon>Chitinophagales</taxon>
        <taxon>Chitinophagaceae</taxon>
        <taxon>Parafilimonas</taxon>
    </lineage>
</organism>
<evidence type="ECO:0000256" key="9">
    <source>
        <dbReference type="PIRSR" id="PIRSR000294-2"/>
    </source>
</evidence>
<keyword evidence="3 9" id="KW-0479">Metal-binding</keyword>
<dbReference type="Pfam" id="PF03150">
    <property type="entry name" value="CCP_MauG"/>
    <property type="match status" value="1"/>
</dbReference>
<dbReference type="AlphaFoldDB" id="A0A1I5RAE6"/>
<evidence type="ECO:0000256" key="7">
    <source>
        <dbReference type="ARBA" id="ARBA00023004"/>
    </source>
</evidence>
<keyword evidence="4" id="KW-0732">Signal</keyword>
<dbReference type="InterPro" id="IPR009056">
    <property type="entry name" value="Cyt_c-like_dom"/>
</dbReference>
<evidence type="ECO:0000313" key="11">
    <source>
        <dbReference type="EMBL" id="SFP55463.1"/>
    </source>
</evidence>
<evidence type="ECO:0000256" key="3">
    <source>
        <dbReference type="ARBA" id="ARBA00022723"/>
    </source>
</evidence>
<keyword evidence="6" id="KW-0560">Oxidoreductase</keyword>
<dbReference type="STRING" id="1465490.SAMN05444277_101157"/>